<dbReference type="InterPro" id="IPR007837">
    <property type="entry name" value="DinB"/>
</dbReference>
<keyword evidence="4" id="KW-1185">Reference proteome</keyword>
<name>A0ABU1T5V7_9SPHI</name>
<proteinExistence type="inferred from homology"/>
<sequence length="165" mass="18873">MSIIPILLKEMEQEAQTTRKMLERVPNDKFQWQPHEKSMTIQRLANHIAELPTWVSMALNTSELDFDKNPYVNNPIDNTADLLKFFEESLESGKTTLAQASDTDLEKEWTLRKGDYIISVSTKGEIIRMAYSQIVHHRAQLGVYLRLPDVPIPGSYGPSADEHAF</sequence>
<dbReference type="Pfam" id="PF05163">
    <property type="entry name" value="DinB"/>
    <property type="match status" value="1"/>
</dbReference>
<evidence type="ECO:0000256" key="2">
    <source>
        <dbReference type="ARBA" id="ARBA00022723"/>
    </source>
</evidence>
<evidence type="ECO:0000313" key="4">
    <source>
        <dbReference type="Proteomes" id="UP001247620"/>
    </source>
</evidence>
<reference evidence="3 4" key="1">
    <citation type="submission" date="2023-07" db="EMBL/GenBank/DDBJ databases">
        <title>Sorghum-associated microbial communities from plants grown in Nebraska, USA.</title>
        <authorList>
            <person name="Schachtman D."/>
        </authorList>
    </citation>
    <scope>NUCLEOTIDE SEQUENCE [LARGE SCALE GENOMIC DNA]</scope>
    <source>
        <strain evidence="3 4">3262</strain>
    </source>
</reference>
<dbReference type="SUPFAM" id="SSF109854">
    <property type="entry name" value="DinB/YfiT-like putative metalloenzymes"/>
    <property type="match status" value="1"/>
</dbReference>
<comment type="caution">
    <text evidence="3">The sequence shown here is derived from an EMBL/GenBank/DDBJ whole genome shotgun (WGS) entry which is preliminary data.</text>
</comment>
<dbReference type="Gene3D" id="1.20.120.450">
    <property type="entry name" value="dinb family like domain"/>
    <property type="match status" value="1"/>
</dbReference>
<dbReference type="InterPro" id="IPR034660">
    <property type="entry name" value="DinB/YfiT-like"/>
</dbReference>
<dbReference type="EMBL" id="JAVDUU010000001">
    <property type="protein sequence ID" value="MDR6940678.1"/>
    <property type="molecule type" value="Genomic_DNA"/>
</dbReference>
<dbReference type="RefSeq" id="WP_310091582.1">
    <property type="nucleotide sequence ID" value="NZ_JAVDUU010000001.1"/>
</dbReference>
<evidence type="ECO:0000256" key="1">
    <source>
        <dbReference type="ARBA" id="ARBA00008635"/>
    </source>
</evidence>
<comment type="similarity">
    <text evidence="1">Belongs to the DinB family.</text>
</comment>
<gene>
    <name evidence="3" type="ORF">J2W55_000506</name>
</gene>
<keyword evidence="2" id="KW-0479">Metal-binding</keyword>
<protein>
    <submittedName>
        <fullName evidence="3">Damage-inducible protein DinB</fullName>
    </submittedName>
</protein>
<evidence type="ECO:0000313" key="3">
    <source>
        <dbReference type="EMBL" id="MDR6940678.1"/>
    </source>
</evidence>
<organism evidence="3 4">
    <name type="scientific">Mucilaginibacter pocheonensis</name>
    <dbReference type="NCBI Taxonomy" id="398050"/>
    <lineage>
        <taxon>Bacteria</taxon>
        <taxon>Pseudomonadati</taxon>
        <taxon>Bacteroidota</taxon>
        <taxon>Sphingobacteriia</taxon>
        <taxon>Sphingobacteriales</taxon>
        <taxon>Sphingobacteriaceae</taxon>
        <taxon>Mucilaginibacter</taxon>
    </lineage>
</organism>
<accession>A0ABU1T5V7</accession>
<dbReference type="Proteomes" id="UP001247620">
    <property type="component" value="Unassembled WGS sequence"/>
</dbReference>